<evidence type="ECO:0000313" key="3">
    <source>
        <dbReference type="Proteomes" id="UP000672097"/>
    </source>
</evidence>
<reference evidence="2 3" key="1">
    <citation type="submission" date="2021-04" db="EMBL/GenBank/DDBJ databases">
        <title>The genome sequence of type strain Ideonella paludis KCTC 32238.</title>
        <authorList>
            <person name="Liu Y."/>
        </authorList>
    </citation>
    <scope>NUCLEOTIDE SEQUENCE [LARGE SCALE GENOMIC DNA]</scope>
    <source>
        <strain evidence="2 3">KCTC 32238</strain>
    </source>
</reference>
<gene>
    <name evidence="2" type="ORF">KAK11_15320</name>
</gene>
<dbReference type="EMBL" id="JAGQDG010000006">
    <property type="protein sequence ID" value="MBQ0936702.1"/>
    <property type="molecule type" value="Genomic_DNA"/>
</dbReference>
<evidence type="ECO:0008006" key="4">
    <source>
        <dbReference type="Google" id="ProtNLM"/>
    </source>
</evidence>
<organism evidence="2 3">
    <name type="scientific">Ideonella paludis</name>
    <dbReference type="NCBI Taxonomy" id="1233411"/>
    <lineage>
        <taxon>Bacteria</taxon>
        <taxon>Pseudomonadati</taxon>
        <taxon>Pseudomonadota</taxon>
        <taxon>Betaproteobacteria</taxon>
        <taxon>Burkholderiales</taxon>
        <taxon>Sphaerotilaceae</taxon>
        <taxon>Ideonella</taxon>
    </lineage>
</organism>
<sequence length="208" mass="21790">MDAHTQTPPSLDLYTLELKHGLPATTHGGKAIKYRLVRLRDTNVGDERWACRQAERVVTVGGVPKLLVSEEDFKHALTVRHIECFECDGVRIGQDIIDLPLIDKLSSYDLGLIEKRVFLLTLAAEVRNGLMSQADFDAIVAGTSSKGKEAPQPLGQAEGVGRVPAAAQPGPELLADYAGGPANGAAAGHGGGAAAPQEQALTAGAGHA</sequence>
<name>A0ABS5DZX1_9BURK</name>
<feature type="region of interest" description="Disordered" evidence="1">
    <location>
        <begin position="171"/>
        <end position="208"/>
    </location>
</feature>
<accession>A0ABS5DZX1</accession>
<evidence type="ECO:0000256" key="1">
    <source>
        <dbReference type="SAM" id="MobiDB-lite"/>
    </source>
</evidence>
<keyword evidence="3" id="KW-1185">Reference proteome</keyword>
<dbReference type="RefSeq" id="WP_210810087.1">
    <property type="nucleotide sequence ID" value="NZ_JAGQDG010000006.1"/>
</dbReference>
<proteinExistence type="predicted"/>
<protein>
    <recommendedName>
        <fullName evidence="4">DUF669 domain-containing protein</fullName>
    </recommendedName>
</protein>
<comment type="caution">
    <text evidence="2">The sequence shown here is derived from an EMBL/GenBank/DDBJ whole genome shotgun (WGS) entry which is preliminary data.</text>
</comment>
<dbReference type="Proteomes" id="UP000672097">
    <property type="component" value="Unassembled WGS sequence"/>
</dbReference>
<evidence type="ECO:0000313" key="2">
    <source>
        <dbReference type="EMBL" id="MBQ0936702.1"/>
    </source>
</evidence>